<evidence type="ECO:0000259" key="1">
    <source>
        <dbReference type="Pfam" id="PF12729"/>
    </source>
</evidence>
<reference evidence="2 3" key="1">
    <citation type="journal article" date="2013" name="Genome Announc.">
        <title>Draft Genome Sequence of the Methanotrophic Gammaproteobacterium Methyloglobulus morosus DSM 22980 Strain KoM1.</title>
        <authorList>
            <person name="Poehlein A."/>
            <person name="Deutzmann J.S."/>
            <person name="Daniel R."/>
            <person name="Simeonova D.D."/>
        </authorList>
    </citation>
    <scope>NUCLEOTIDE SEQUENCE [LARGE SCALE GENOMIC DNA]</scope>
    <source>
        <strain evidence="2 3">KoM1</strain>
    </source>
</reference>
<evidence type="ECO:0000313" key="3">
    <source>
        <dbReference type="Proteomes" id="UP000017842"/>
    </source>
</evidence>
<gene>
    <name evidence="2" type="ORF">MGMO_14c00110</name>
</gene>
<dbReference type="AlphaFoldDB" id="V5BK23"/>
<evidence type="ECO:0000313" key="2">
    <source>
        <dbReference type="EMBL" id="ESS73655.1"/>
    </source>
</evidence>
<name>V5BK23_9GAMM</name>
<dbReference type="InterPro" id="IPR024478">
    <property type="entry name" value="HlyB_4HB_MCP"/>
</dbReference>
<dbReference type="eggNOG" id="ENOG5032UQS">
    <property type="taxonomic scope" value="Bacteria"/>
</dbReference>
<feature type="domain" description="Chemotaxis methyl-accepting receptor HlyB-like 4HB MCP" evidence="1">
    <location>
        <begin position="48"/>
        <end position="168"/>
    </location>
</feature>
<protein>
    <recommendedName>
        <fullName evidence="1">Chemotaxis methyl-accepting receptor HlyB-like 4HB MCP domain-containing protein</fullName>
    </recommendedName>
</protein>
<organism evidence="2 3">
    <name type="scientific">Methyloglobulus morosus KoM1</name>
    <dbReference type="NCBI Taxonomy" id="1116472"/>
    <lineage>
        <taxon>Bacteria</taxon>
        <taxon>Pseudomonadati</taxon>
        <taxon>Pseudomonadota</taxon>
        <taxon>Gammaproteobacteria</taxon>
        <taxon>Methylococcales</taxon>
        <taxon>Methylococcaceae</taxon>
        <taxon>Methyloglobulus</taxon>
    </lineage>
</organism>
<proteinExistence type="predicted"/>
<comment type="caution">
    <text evidence="2">The sequence shown here is derived from an EMBL/GenBank/DDBJ whole genome shotgun (WGS) entry which is preliminary data.</text>
</comment>
<dbReference type="OrthoDB" id="5565648at2"/>
<accession>V5BK23</accession>
<dbReference type="STRING" id="1116472.MGMO_14c00110"/>
<keyword evidence="3" id="KW-1185">Reference proteome</keyword>
<dbReference type="Proteomes" id="UP000017842">
    <property type="component" value="Unassembled WGS sequence"/>
</dbReference>
<dbReference type="Pfam" id="PF12729">
    <property type="entry name" value="4HB_MCP_1"/>
    <property type="match status" value="1"/>
</dbReference>
<dbReference type="PATRIC" id="fig|1116472.3.peg.486"/>
<sequence>MEQKTNRFYALLPWLMTFAVLGGFTLYSAVYKVDYNPFEIKSIKGNLLSSMRIHLLEAIESEKNAVMAITDEESESFAAKARQATDSVEKNRKEIESIIHKDEFQREAELLNEFNACWTQYRKLDETILDLAVQNTNLKAQKISSTQCAQEMARFEESLSRIIQHNKTGKQCSETAMVAYEALTASLNIYTLHKPHIEEADDQAMDKIEQRIKAYDGSARNALAALSRVASSSDGEDLKNAEQAYLQFMELTNEVLRLSRMNTNVKSSELSLGKQWIISSQCQEILATLQESVQARQSKATR</sequence>
<dbReference type="RefSeq" id="WP_023493393.1">
    <property type="nucleotide sequence ID" value="NZ_AYLO01000014.1"/>
</dbReference>
<dbReference type="EMBL" id="AYLO01000014">
    <property type="protein sequence ID" value="ESS73655.1"/>
    <property type="molecule type" value="Genomic_DNA"/>
</dbReference>